<reference evidence="1" key="1">
    <citation type="submission" date="2023-04" db="EMBL/GenBank/DDBJ databases">
        <title>Draft Genome sequencing of Naganishia species isolated from polar environments using Oxford Nanopore Technology.</title>
        <authorList>
            <person name="Leo P."/>
            <person name="Venkateswaran K."/>
        </authorList>
    </citation>
    <scope>NUCLEOTIDE SEQUENCE</scope>
    <source>
        <strain evidence="1">MNA-CCFEE 5425</strain>
    </source>
</reference>
<evidence type="ECO:0000313" key="1">
    <source>
        <dbReference type="EMBL" id="KAJ9120263.1"/>
    </source>
</evidence>
<comment type="caution">
    <text evidence="1">The sequence shown here is derived from an EMBL/GenBank/DDBJ whole genome shotgun (WGS) entry which is preliminary data.</text>
</comment>
<name>A0ACC2X897_9TREE</name>
<dbReference type="Proteomes" id="UP001243375">
    <property type="component" value="Unassembled WGS sequence"/>
</dbReference>
<evidence type="ECO:0000313" key="2">
    <source>
        <dbReference type="Proteomes" id="UP001243375"/>
    </source>
</evidence>
<gene>
    <name evidence="1" type="ORF">QFC22_003163</name>
</gene>
<protein>
    <submittedName>
        <fullName evidence="1">Uncharacterized protein</fullName>
    </submittedName>
</protein>
<proteinExistence type="predicted"/>
<sequence length="453" mass="50299">MVNDLTLSLLFSNPAMLAIAPRLRSFGWRLRASPPSALREFDNSTMYVSVQGWLKECTSLGFLVLDSDIETEGVREVDLERVVKCLGEGRERTVRRRLKEARKEAKLARQDPATYQALLGGPTGGVKRKLVEADGRLRDDTAKRQRAVYDAMDMDAVNGLRHQPLTKDRLDLRNHKHASQHDQHHPIALTASRAASSNLSLMLCGPIQGWILSPAAEMWAAENMDDLRTWMSETKSALRMVKTASDDDELSPRGRSQAQKADYTDSAKADEVTAVSEHMANGPPDRITVPTTSMLSPISVLSSSYSPVIQMSGVGGGNSYFAHHPNHTIHQEMQGMQPYIYHISNAPYQPQFSGIVPSYAQPTSRDGPAPTLSSMVYPIRPPVRSHSRSFSPLSDAERRKAALNDRPPVFLDGIVREFTGIKELFIDRPIRAPYGSEEETLMLLVCFPHGNTL</sequence>
<accession>A0ACC2X897</accession>
<keyword evidence="2" id="KW-1185">Reference proteome</keyword>
<organism evidence="1 2">
    <name type="scientific">Naganishia vaughanmartiniae</name>
    <dbReference type="NCBI Taxonomy" id="1424756"/>
    <lineage>
        <taxon>Eukaryota</taxon>
        <taxon>Fungi</taxon>
        <taxon>Dikarya</taxon>
        <taxon>Basidiomycota</taxon>
        <taxon>Agaricomycotina</taxon>
        <taxon>Tremellomycetes</taxon>
        <taxon>Filobasidiales</taxon>
        <taxon>Filobasidiaceae</taxon>
        <taxon>Naganishia</taxon>
    </lineage>
</organism>
<dbReference type="EMBL" id="JASBWU010000007">
    <property type="protein sequence ID" value="KAJ9120263.1"/>
    <property type="molecule type" value="Genomic_DNA"/>
</dbReference>